<dbReference type="NCBIfam" id="NF010228">
    <property type="entry name" value="PRK13682.1-3"/>
    <property type="match status" value="1"/>
</dbReference>
<comment type="caution">
    <text evidence="6">The sequence shown here is derived from an EMBL/GenBank/DDBJ whole genome shotgun (WGS) entry which is preliminary data.</text>
</comment>
<proteinExistence type="inferred from homology"/>
<evidence type="ECO:0000256" key="2">
    <source>
        <dbReference type="ARBA" id="ARBA00022692"/>
    </source>
</evidence>
<comment type="caution">
    <text evidence="5">Lacks conserved residue(s) required for the propagation of feature annotation.</text>
</comment>
<keyword evidence="3 5" id="KW-1133">Transmembrane helix</keyword>
<reference evidence="6 7" key="1">
    <citation type="submission" date="2019-06" db="EMBL/GenBank/DDBJ databases">
        <title>New taxonomy in bacterial strain CC-CFT640, isolated from vineyard.</title>
        <authorList>
            <person name="Lin S.-Y."/>
            <person name="Tsai C.-F."/>
            <person name="Young C.-C."/>
        </authorList>
    </citation>
    <scope>NUCLEOTIDE SEQUENCE [LARGE SCALE GENOMIC DNA]</scope>
    <source>
        <strain evidence="6 7">CC-CFT640</strain>
    </source>
</reference>
<dbReference type="PIRSF" id="PIRSF036466">
    <property type="entry name" value="UCP036466"/>
    <property type="match status" value="1"/>
</dbReference>
<accession>A0A5C8PVK2</accession>
<dbReference type="InterPro" id="IPR009760">
    <property type="entry name" value="DUF1328"/>
</dbReference>
<dbReference type="GO" id="GO:0005886">
    <property type="term" value="C:plasma membrane"/>
    <property type="evidence" value="ECO:0007669"/>
    <property type="project" value="UniProtKB-UniRule"/>
</dbReference>
<evidence type="ECO:0000256" key="4">
    <source>
        <dbReference type="ARBA" id="ARBA00023136"/>
    </source>
</evidence>
<organism evidence="6 7">
    <name type="scientific">Vineibacter terrae</name>
    <dbReference type="NCBI Taxonomy" id="2586908"/>
    <lineage>
        <taxon>Bacteria</taxon>
        <taxon>Pseudomonadati</taxon>
        <taxon>Pseudomonadota</taxon>
        <taxon>Alphaproteobacteria</taxon>
        <taxon>Hyphomicrobiales</taxon>
        <taxon>Vineibacter</taxon>
    </lineage>
</organism>
<name>A0A5C8PVK2_9HYPH</name>
<keyword evidence="2 5" id="KW-0812">Transmembrane</keyword>
<dbReference type="Proteomes" id="UP000321638">
    <property type="component" value="Unassembled WGS sequence"/>
</dbReference>
<evidence type="ECO:0000256" key="5">
    <source>
        <dbReference type="HAMAP-Rule" id="MF_01361"/>
    </source>
</evidence>
<dbReference type="RefSeq" id="WP_147845368.1">
    <property type="nucleotide sequence ID" value="NZ_VDUZ01000002.1"/>
</dbReference>
<keyword evidence="4 5" id="KW-0472">Membrane</keyword>
<dbReference type="EMBL" id="VDUZ01000002">
    <property type="protein sequence ID" value="TXL82013.1"/>
    <property type="molecule type" value="Genomic_DNA"/>
</dbReference>
<dbReference type="HAMAP" id="MF_01361">
    <property type="entry name" value="UPF0391"/>
    <property type="match status" value="1"/>
</dbReference>
<feature type="transmembrane region" description="Helical" evidence="5">
    <location>
        <begin position="7"/>
        <end position="27"/>
    </location>
</feature>
<sequence>MLRWTIVFLVVAIVAALFGFGGIAAAATDFARILFFIFLVLFVISLVMGMMRRG</sequence>
<dbReference type="AlphaFoldDB" id="A0A5C8PVK2"/>
<evidence type="ECO:0000256" key="3">
    <source>
        <dbReference type="ARBA" id="ARBA00022989"/>
    </source>
</evidence>
<keyword evidence="1 5" id="KW-1003">Cell membrane</keyword>
<keyword evidence="7" id="KW-1185">Reference proteome</keyword>
<gene>
    <name evidence="6" type="ORF">FHP25_02810</name>
</gene>
<comment type="similarity">
    <text evidence="5">Belongs to the UPF0391 family.</text>
</comment>
<feature type="transmembrane region" description="Helical" evidence="5">
    <location>
        <begin position="33"/>
        <end position="51"/>
    </location>
</feature>
<dbReference type="Pfam" id="PF07043">
    <property type="entry name" value="DUF1328"/>
    <property type="match status" value="1"/>
</dbReference>
<dbReference type="NCBIfam" id="NF010229">
    <property type="entry name" value="PRK13682.1-4"/>
    <property type="match status" value="1"/>
</dbReference>
<evidence type="ECO:0000313" key="7">
    <source>
        <dbReference type="Proteomes" id="UP000321638"/>
    </source>
</evidence>
<protein>
    <recommendedName>
        <fullName evidence="5">UPF0391 membrane protein FHP25_02810</fullName>
    </recommendedName>
</protein>
<evidence type="ECO:0000256" key="1">
    <source>
        <dbReference type="ARBA" id="ARBA00022475"/>
    </source>
</evidence>
<dbReference type="NCBIfam" id="NF010226">
    <property type="entry name" value="PRK13682.1-1"/>
    <property type="match status" value="1"/>
</dbReference>
<evidence type="ECO:0000313" key="6">
    <source>
        <dbReference type="EMBL" id="TXL82013.1"/>
    </source>
</evidence>